<protein>
    <submittedName>
        <fullName evidence="2">Transposase</fullName>
    </submittedName>
</protein>
<evidence type="ECO:0000313" key="2">
    <source>
        <dbReference type="EMBL" id="PTM77114.1"/>
    </source>
</evidence>
<dbReference type="InterPro" id="IPR010921">
    <property type="entry name" value="Trp_repressor/repl_initiator"/>
</dbReference>
<name>A0ABX5J980_9RHOB</name>
<comment type="similarity">
    <text evidence="1">Belongs to the transposase 8 family.</text>
</comment>
<organism evidence="2 3">
    <name type="scientific">Cereibacter johrii</name>
    <dbReference type="NCBI Taxonomy" id="445629"/>
    <lineage>
        <taxon>Bacteria</taxon>
        <taxon>Pseudomonadati</taxon>
        <taxon>Pseudomonadota</taxon>
        <taxon>Alphaproteobacteria</taxon>
        <taxon>Rhodobacterales</taxon>
        <taxon>Paracoccaceae</taxon>
        <taxon>Cereibacter</taxon>
    </lineage>
</organism>
<dbReference type="SUPFAM" id="SSF48295">
    <property type="entry name" value="TrpR-like"/>
    <property type="match status" value="1"/>
</dbReference>
<dbReference type="InterPro" id="IPR036388">
    <property type="entry name" value="WH-like_DNA-bd_sf"/>
</dbReference>
<accession>A0ABX5J980</accession>
<dbReference type="Gene3D" id="1.10.10.10">
    <property type="entry name" value="Winged helix-like DNA-binding domain superfamily/Winged helix DNA-binding domain"/>
    <property type="match status" value="1"/>
</dbReference>
<dbReference type="RefSeq" id="WP_069332665.1">
    <property type="nucleotide sequence ID" value="NZ_JAYFRT010000016.1"/>
</dbReference>
<gene>
    <name evidence="2" type="ORF">C8J29_10640</name>
</gene>
<reference evidence="2 3" key="1">
    <citation type="submission" date="2018-04" db="EMBL/GenBank/DDBJ databases">
        <title>Genomic Encyclopedia of Type Strains, Phase III (KMG-III): the genomes of soil and plant-associated and newly described type strains.</title>
        <authorList>
            <person name="Whitman W."/>
        </authorList>
    </citation>
    <scope>NUCLEOTIDE SEQUENCE [LARGE SCALE GENOMIC DNA]</scope>
    <source>
        <strain evidence="2 3">JA192</strain>
    </source>
</reference>
<dbReference type="Proteomes" id="UP000240800">
    <property type="component" value="Unassembled WGS sequence"/>
</dbReference>
<evidence type="ECO:0000313" key="3">
    <source>
        <dbReference type="Proteomes" id="UP000240800"/>
    </source>
</evidence>
<dbReference type="PANTHER" id="PTHR37936">
    <property type="entry name" value="TRANSPOSASE INSC FOR INSERTION ELEMENT IS2A-RELATED"/>
    <property type="match status" value="1"/>
</dbReference>
<dbReference type="NCBIfam" id="NF047595">
    <property type="entry name" value="IS66_ISRel24_TnpA"/>
    <property type="match status" value="1"/>
</dbReference>
<evidence type="ECO:0000256" key="1">
    <source>
        <dbReference type="ARBA" id="ARBA00009964"/>
    </source>
</evidence>
<keyword evidence="3" id="KW-1185">Reference proteome</keyword>
<dbReference type="PANTHER" id="PTHR37936:SF3">
    <property type="entry name" value="TRANSPOSASE INSC FOR INSERTION ELEMENT IS2A-RELATED"/>
    <property type="match status" value="1"/>
</dbReference>
<sequence>MRQEILTGVERRRRWSDAEKRSILAEVGVNGARVADVARRHDLTRQHIYQWRAEFRRRGESLSDETGFLPVEMTPENSVPSVPAATPPVEIVLVNGRRLRGIEGLSPSGLAQLIRVLEGA</sequence>
<comment type="caution">
    <text evidence="2">The sequence shown here is derived from an EMBL/GenBank/DDBJ whole genome shotgun (WGS) entry which is preliminary data.</text>
</comment>
<dbReference type="EMBL" id="PZZW01000006">
    <property type="protein sequence ID" value="PTM77114.1"/>
    <property type="molecule type" value="Genomic_DNA"/>
</dbReference>
<dbReference type="Pfam" id="PF01527">
    <property type="entry name" value="HTH_Tnp_1"/>
    <property type="match status" value="1"/>
</dbReference>
<proteinExistence type="inferred from homology"/>
<dbReference type="InterPro" id="IPR002514">
    <property type="entry name" value="Transposase_8"/>
</dbReference>